<dbReference type="Gene3D" id="1.20.120.1450">
    <property type="match status" value="1"/>
</dbReference>
<accession>A0AAJ1SVN6</accession>
<evidence type="ECO:0000313" key="1">
    <source>
        <dbReference type="EMBL" id="MDQ0213698.1"/>
    </source>
</evidence>
<dbReference type="GO" id="GO:0009234">
    <property type="term" value="P:menaquinone biosynthetic process"/>
    <property type="evidence" value="ECO:0007669"/>
    <property type="project" value="InterPro"/>
</dbReference>
<dbReference type="Pfam" id="PF07307">
    <property type="entry name" value="HEPPP_synt_1"/>
    <property type="match status" value="1"/>
</dbReference>
<keyword evidence="2" id="KW-1185">Reference proteome</keyword>
<gene>
    <name evidence="1" type="ORF">J2S13_000092</name>
</gene>
<reference evidence="1" key="1">
    <citation type="submission" date="2023-07" db="EMBL/GenBank/DDBJ databases">
        <title>Genomic Encyclopedia of Type Strains, Phase IV (KMG-IV): sequencing the most valuable type-strain genomes for metagenomic binning, comparative biology and taxonomic classification.</title>
        <authorList>
            <person name="Goeker M."/>
        </authorList>
    </citation>
    <scope>NUCLEOTIDE SEQUENCE</scope>
    <source>
        <strain evidence="1">DSM 23947</strain>
    </source>
</reference>
<evidence type="ECO:0000313" key="2">
    <source>
        <dbReference type="Proteomes" id="UP001237207"/>
    </source>
</evidence>
<comment type="caution">
    <text evidence="1">The sequence shown here is derived from an EMBL/GenBank/DDBJ whole genome shotgun (WGS) entry which is preliminary data.</text>
</comment>
<organism evidence="1 2">
    <name type="scientific">Oikeobacillus pervagus</name>
    <dbReference type="NCBI Taxonomy" id="1325931"/>
    <lineage>
        <taxon>Bacteria</taxon>
        <taxon>Bacillati</taxon>
        <taxon>Bacillota</taxon>
        <taxon>Bacilli</taxon>
        <taxon>Bacillales</taxon>
        <taxon>Bacillaceae</taxon>
        <taxon>Oikeobacillus</taxon>
    </lineage>
</organism>
<keyword evidence="1" id="KW-0808">Transferase</keyword>
<proteinExistence type="predicted"/>
<protein>
    <submittedName>
        <fullName evidence="1">Heptaprenyl diphosphate synthase</fullName>
        <ecNumber evidence="1">2.5.1.30</ecNumber>
    </submittedName>
</protein>
<dbReference type="GO" id="GO:0000010">
    <property type="term" value="F:heptaprenyl diphosphate synthase activity"/>
    <property type="evidence" value="ECO:0007669"/>
    <property type="project" value="UniProtKB-EC"/>
</dbReference>
<name>A0AAJ1SVN6_9BACI</name>
<dbReference type="Proteomes" id="UP001237207">
    <property type="component" value="Unassembled WGS sequence"/>
</dbReference>
<dbReference type="RefSeq" id="WP_307255687.1">
    <property type="nucleotide sequence ID" value="NZ_JAUSUC010000001.1"/>
</dbReference>
<dbReference type="AlphaFoldDB" id="A0AAJ1SVN6"/>
<sequence length="259" mass="30315">MMNDWLKIVATLKEKIQLKLNEPYLMQHIDSPMINEDRLLYLLLPFSKGQIQSPKVEMNVTTAMLIQVALDTHEKVINSNESTQKQQLTVLAGDYFSGLYYQLLANGKDIQLIRYLAKAIKEVNEHKIAVYQYESHSIEEIIESIRKVEASIIQKFYQYFHFETYSLLVTELLYLKRLFNERTLLLEKQPSQMFNAIHQQLFQSVQMDSGIPESNLPILMDYCNQQINNVKATISKLMKEDCPENELFIESVRELLKVE</sequence>
<dbReference type="InterPro" id="IPR009920">
    <property type="entry name" value="HEPPP_synth_su1"/>
</dbReference>
<dbReference type="EC" id="2.5.1.30" evidence="1"/>
<dbReference type="EMBL" id="JAUSUC010000001">
    <property type="protein sequence ID" value="MDQ0213698.1"/>
    <property type="molecule type" value="Genomic_DNA"/>
</dbReference>